<evidence type="ECO:0000259" key="2">
    <source>
        <dbReference type="PROSITE" id="PS51465"/>
    </source>
</evidence>
<accession>A0A1F6CPZ4</accession>
<organism evidence="3 4">
    <name type="scientific">Candidatus Kaiserbacteria bacterium RIFCSPHIGHO2_01_FULL_54_36b</name>
    <dbReference type="NCBI Taxonomy" id="1798483"/>
    <lineage>
        <taxon>Bacteria</taxon>
        <taxon>Candidatus Kaiseribacteriota</taxon>
    </lineage>
</organism>
<name>A0A1F6CPZ4_9BACT</name>
<dbReference type="InterPro" id="IPR036365">
    <property type="entry name" value="PGBD-like_sf"/>
</dbReference>
<dbReference type="Gene3D" id="3.30.60.30">
    <property type="match status" value="2"/>
</dbReference>
<feature type="domain" description="Kazal-like" evidence="2">
    <location>
        <begin position="310"/>
        <end position="373"/>
    </location>
</feature>
<evidence type="ECO:0000313" key="3">
    <source>
        <dbReference type="EMBL" id="OGG51239.1"/>
    </source>
</evidence>
<dbReference type="SUPFAM" id="SSF49299">
    <property type="entry name" value="PKD domain"/>
    <property type="match status" value="1"/>
</dbReference>
<dbReference type="Gene3D" id="2.60.40.10">
    <property type="entry name" value="Immunoglobulins"/>
    <property type="match status" value="1"/>
</dbReference>
<proteinExistence type="predicted"/>
<dbReference type="InterPro" id="IPR002477">
    <property type="entry name" value="Peptidoglycan-bd-like"/>
</dbReference>
<dbReference type="PROSITE" id="PS51465">
    <property type="entry name" value="KAZAL_2"/>
    <property type="match status" value="1"/>
</dbReference>
<dbReference type="AlphaFoldDB" id="A0A1F6CPZ4"/>
<dbReference type="SUPFAM" id="SSF100895">
    <property type="entry name" value="Kazal-type serine protease inhibitors"/>
    <property type="match status" value="1"/>
</dbReference>
<dbReference type="InterPro" id="IPR002350">
    <property type="entry name" value="Kazal_dom"/>
</dbReference>
<comment type="caution">
    <text evidence="3">The sequence shown here is derived from an EMBL/GenBank/DDBJ whole genome shotgun (WGS) entry which is preliminary data.</text>
</comment>
<dbReference type="Proteomes" id="UP000176445">
    <property type="component" value="Unassembled WGS sequence"/>
</dbReference>
<dbReference type="InterPro" id="IPR013783">
    <property type="entry name" value="Ig-like_fold"/>
</dbReference>
<dbReference type="SUPFAM" id="SSF47090">
    <property type="entry name" value="PGBD-like"/>
    <property type="match status" value="1"/>
</dbReference>
<dbReference type="CDD" id="cd00104">
    <property type="entry name" value="KAZAL_FS"/>
    <property type="match status" value="2"/>
</dbReference>
<dbReference type="Gene3D" id="1.10.101.10">
    <property type="entry name" value="PGBD-like superfamily/PGBD"/>
    <property type="match status" value="1"/>
</dbReference>
<dbReference type="InterPro" id="IPR036366">
    <property type="entry name" value="PGBDSf"/>
</dbReference>
<gene>
    <name evidence="3" type="ORF">A2704_02110</name>
</gene>
<dbReference type="Pfam" id="PF01471">
    <property type="entry name" value="PG_binding_1"/>
    <property type="match status" value="1"/>
</dbReference>
<dbReference type="EMBL" id="MFKW01000034">
    <property type="protein sequence ID" value="OGG51239.1"/>
    <property type="molecule type" value="Genomic_DNA"/>
</dbReference>
<dbReference type="InterPro" id="IPR000601">
    <property type="entry name" value="PKD_dom"/>
</dbReference>
<dbReference type="PROSITE" id="PS50093">
    <property type="entry name" value="PKD"/>
    <property type="match status" value="1"/>
</dbReference>
<protein>
    <recommendedName>
        <fullName evidence="5">PKD domain-containing protein</fullName>
    </recommendedName>
</protein>
<evidence type="ECO:0008006" key="5">
    <source>
        <dbReference type="Google" id="ProtNLM"/>
    </source>
</evidence>
<evidence type="ECO:0000259" key="1">
    <source>
        <dbReference type="PROSITE" id="PS50093"/>
    </source>
</evidence>
<sequence length="406" mass="42517">MYKRILVGIGVAGILVASGGLLAQPTSALTIDELQTQIKELLAKVASLQLQIKTAVGGQTQPTDPTGVMPTPNKHRICSILYRNLSQGTQGDDVASLQEFLSAEGYLSANATGYFGPMTAQAVAKWQASQGVSAVGSFGPMSRERVKVWCGTADRFSATPQRGTAPLLVLFKTVAEQPRTSSYYSIDFGDGSSTGEMIGPCPMGLGGGECSPQLSAQHLYTSNGTYTAVLYKIDRGGCTPEAEAQGCLGSPASRTAVAKVQIYVGANVGCTKEYMPVCGSKPIVCITTPCNPTQQTYSNRCTMNADGATFVHEGACRDTKPAACTMEYAPVCGRPPCPGDPNLCGITAPQTYSNRCQMNAAGATLLYSGSCSTDKPVACTMDAKQCPDGSYVGRTGPNCQFVCPSY</sequence>
<feature type="domain" description="PKD" evidence="1">
    <location>
        <begin position="152"/>
        <end position="237"/>
    </location>
</feature>
<dbReference type="InterPro" id="IPR036058">
    <property type="entry name" value="Kazal_dom_sf"/>
</dbReference>
<dbReference type="InterPro" id="IPR035986">
    <property type="entry name" value="PKD_dom_sf"/>
</dbReference>
<reference evidence="3 4" key="1">
    <citation type="journal article" date="2016" name="Nat. Commun.">
        <title>Thousands of microbial genomes shed light on interconnected biogeochemical processes in an aquifer system.</title>
        <authorList>
            <person name="Anantharaman K."/>
            <person name="Brown C.T."/>
            <person name="Hug L.A."/>
            <person name="Sharon I."/>
            <person name="Castelle C.J."/>
            <person name="Probst A.J."/>
            <person name="Thomas B.C."/>
            <person name="Singh A."/>
            <person name="Wilkins M.J."/>
            <person name="Karaoz U."/>
            <person name="Brodie E.L."/>
            <person name="Williams K.H."/>
            <person name="Hubbard S.S."/>
            <person name="Banfield J.F."/>
        </authorList>
    </citation>
    <scope>NUCLEOTIDE SEQUENCE [LARGE SCALE GENOMIC DNA]</scope>
</reference>
<evidence type="ECO:0000313" key="4">
    <source>
        <dbReference type="Proteomes" id="UP000176445"/>
    </source>
</evidence>